<feature type="transmembrane region" description="Helical" evidence="10">
    <location>
        <begin position="179"/>
        <end position="204"/>
    </location>
</feature>
<evidence type="ECO:0000256" key="4">
    <source>
        <dbReference type="ARBA" id="ARBA00022723"/>
    </source>
</evidence>
<evidence type="ECO:0000256" key="3">
    <source>
        <dbReference type="ARBA" id="ARBA00022692"/>
    </source>
</evidence>
<dbReference type="FunFam" id="3.30.70.100:FF:000005">
    <property type="entry name" value="Copper-exporting P-type ATPase A"/>
    <property type="match status" value="1"/>
</dbReference>
<name>A0A7M2WS48_9BACT</name>
<evidence type="ECO:0000256" key="7">
    <source>
        <dbReference type="ARBA" id="ARBA00022967"/>
    </source>
</evidence>
<dbReference type="InterPro" id="IPR023214">
    <property type="entry name" value="HAD_sf"/>
</dbReference>
<evidence type="ECO:0000313" key="13">
    <source>
        <dbReference type="Proteomes" id="UP000593765"/>
    </source>
</evidence>
<dbReference type="Pfam" id="PF00122">
    <property type="entry name" value="E1-E2_ATPase"/>
    <property type="match status" value="1"/>
</dbReference>
<comment type="similarity">
    <text evidence="2 10">Belongs to the cation transport ATPase (P-type) (TC 3.A.3) family. Type IB subfamily.</text>
</comment>
<dbReference type="GO" id="GO:0012505">
    <property type="term" value="C:endomembrane system"/>
    <property type="evidence" value="ECO:0007669"/>
    <property type="project" value="UniProtKB-SubCell"/>
</dbReference>
<dbReference type="NCBIfam" id="TIGR01512">
    <property type="entry name" value="ATPase-IB2_Cd"/>
    <property type="match status" value="1"/>
</dbReference>
<dbReference type="Proteomes" id="UP000593765">
    <property type="component" value="Chromosome"/>
</dbReference>
<dbReference type="AlphaFoldDB" id="A0A7M2WS48"/>
<dbReference type="InterPro" id="IPR006121">
    <property type="entry name" value="HMA_dom"/>
</dbReference>
<dbReference type="Pfam" id="PF00403">
    <property type="entry name" value="HMA"/>
    <property type="match status" value="1"/>
</dbReference>
<dbReference type="PROSITE" id="PS00154">
    <property type="entry name" value="ATPASE_E1_E2"/>
    <property type="match status" value="1"/>
</dbReference>
<feature type="domain" description="HMA" evidence="11">
    <location>
        <begin position="16"/>
        <end position="82"/>
    </location>
</feature>
<dbReference type="PROSITE" id="PS50846">
    <property type="entry name" value="HMA_2"/>
    <property type="match status" value="1"/>
</dbReference>
<keyword evidence="8 10" id="KW-1133">Transmembrane helix</keyword>
<evidence type="ECO:0000256" key="10">
    <source>
        <dbReference type="RuleBase" id="RU362081"/>
    </source>
</evidence>
<dbReference type="InterPro" id="IPR027256">
    <property type="entry name" value="P-typ_ATPase_IB"/>
</dbReference>
<evidence type="ECO:0000256" key="8">
    <source>
        <dbReference type="ARBA" id="ARBA00022989"/>
    </source>
</evidence>
<dbReference type="PRINTS" id="PR00120">
    <property type="entry name" value="HATPASE"/>
</dbReference>
<keyword evidence="9 10" id="KW-0472">Membrane</keyword>
<feature type="transmembrane region" description="Helical" evidence="10">
    <location>
        <begin position="763"/>
        <end position="780"/>
    </location>
</feature>
<dbReference type="SUPFAM" id="SSF81665">
    <property type="entry name" value="Calcium ATPase, transmembrane domain M"/>
    <property type="match status" value="1"/>
</dbReference>
<dbReference type="NCBIfam" id="TIGR01525">
    <property type="entry name" value="ATPase-IB_hvy"/>
    <property type="match status" value="1"/>
</dbReference>
<proteinExistence type="inferred from homology"/>
<feature type="transmembrane region" description="Helical" evidence="10">
    <location>
        <begin position="444"/>
        <end position="472"/>
    </location>
</feature>
<evidence type="ECO:0000256" key="1">
    <source>
        <dbReference type="ARBA" id="ARBA00004127"/>
    </source>
</evidence>
<dbReference type="InterPro" id="IPR001757">
    <property type="entry name" value="P_typ_ATPase"/>
</dbReference>
<evidence type="ECO:0000256" key="6">
    <source>
        <dbReference type="ARBA" id="ARBA00022840"/>
    </source>
</evidence>
<dbReference type="InterPro" id="IPR036412">
    <property type="entry name" value="HAD-like_sf"/>
</dbReference>
<dbReference type="InterPro" id="IPR059000">
    <property type="entry name" value="ATPase_P-type_domA"/>
</dbReference>
<dbReference type="PANTHER" id="PTHR43520:SF8">
    <property type="entry name" value="P-TYPE CU(+) TRANSPORTER"/>
    <property type="match status" value="1"/>
</dbReference>
<dbReference type="SUPFAM" id="SSF56784">
    <property type="entry name" value="HAD-like"/>
    <property type="match status" value="1"/>
</dbReference>
<dbReference type="SFLD" id="SFLDG00002">
    <property type="entry name" value="C1.7:_P-type_atpase_like"/>
    <property type="match status" value="1"/>
</dbReference>
<dbReference type="SUPFAM" id="SSF81653">
    <property type="entry name" value="Calcium ATPase, transduction domain A"/>
    <property type="match status" value="1"/>
</dbReference>
<dbReference type="InterPro" id="IPR023299">
    <property type="entry name" value="ATPase_P-typ_cyto_dom_N"/>
</dbReference>
<dbReference type="KEGG" id="hbs:IPV69_17800"/>
<dbReference type="Gene3D" id="3.30.70.100">
    <property type="match status" value="1"/>
</dbReference>
<feature type="transmembrane region" description="Helical" evidence="10">
    <location>
        <begin position="411"/>
        <end position="432"/>
    </location>
</feature>
<dbReference type="GO" id="GO:0043682">
    <property type="term" value="F:P-type divalent copper transporter activity"/>
    <property type="evidence" value="ECO:0007669"/>
    <property type="project" value="TreeGrafter"/>
</dbReference>
<comment type="subcellular location">
    <subcellularLocation>
        <location evidence="10">Cell membrane</location>
    </subcellularLocation>
    <subcellularLocation>
        <location evidence="1">Endomembrane system</location>
        <topology evidence="1">Multi-pass membrane protein</topology>
    </subcellularLocation>
</comment>
<dbReference type="InterPro" id="IPR023298">
    <property type="entry name" value="ATPase_P-typ_TM_dom_sf"/>
</dbReference>
<dbReference type="Pfam" id="PF00702">
    <property type="entry name" value="Hydrolase"/>
    <property type="match status" value="1"/>
</dbReference>
<dbReference type="GO" id="GO:0016887">
    <property type="term" value="F:ATP hydrolysis activity"/>
    <property type="evidence" value="ECO:0007669"/>
    <property type="project" value="InterPro"/>
</dbReference>
<dbReference type="InterPro" id="IPR018303">
    <property type="entry name" value="ATPase_P-typ_P_site"/>
</dbReference>
<dbReference type="Gene3D" id="2.70.150.10">
    <property type="entry name" value="Calcium-transporting ATPase, cytoplasmic transduction domain A"/>
    <property type="match status" value="1"/>
</dbReference>
<evidence type="ECO:0000256" key="9">
    <source>
        <dbReference type="ARBA" id="ARBA00023136"/>
    </source>
</evidence>
<dbReference type="EMBL" id="CP063458">
    <property type="protein sequence ID" value="QOV88104.1"/>
    <property type="molecule type" value="Genomic_DNA"/>
</dbReference>
<dbReference type="SFLD" id="SFLDS00003">
    <property type="entry name" value="Haloacid_Dehalogenase"/>
    <property type="match status" value="1"/>
</dbReference>
<reference evidence="12 13" key="1">
    <citation type="submission" date="2020-10" db="EMBL/GenBank/DDBJ databases">
        <title>Wide distribution of Phycisphaera-like planctomycetes from WD2101 soil group in peatlands and genome analysis of the first cultivated representative.</title>
        <authorList>
            <person name="Dedysh S.N."/>
            <person name="Beletsky A.V."/>
            <person name="Ivanova A."/>
            <person name="Kulichevskaya I.S."/>
            <person name="Suzina N.E."/>
            <person name="Philippov D.A."/>
            <person name="Rakitin A.L."/>
            <person name="Mardanov A.V."/>
            <person name="Ravin N.V."/>
        </authorList>
    </citation>
    <scope>NUCLEOTIDE SEQUENCE [LARGE SCALE GENOMIC DNA]</scope>
    <source>
        <strain evidence="12 13">M1803</strain>
    </source>
</reference>
<evidence type="ECO:0000256" key="2">
    <source>
        <dbReference type="ARBA" id="ARBA00006024"/>
    </source>
</evidence>
<keyword evidence="13" id="KW-1185">Reference proteome</keyword>
<dbReference type="Gene3D" id="3.40.50.1000">
    <property type="entry name" value="HAD superfamily/HAD-like"/>
    <property type="match status" value="1"/>
</dbReference>
<sequence length="812" mass="84208">MTASTLSPDREPRTVQETAFSVAGMDCASCVSHVEKAAARVAGVEVCSVNLARGRAVVKFDPAKTDVEHIAAAITDVGYPAAVEPTDDVAGAEVARLQRHDHDARAWYRRSIIGLVLWFPVELTHWIHNGLSDGHAAHRITWMDWLSLVTSSLAIVLVGGGFYRGAWKGLRQGVSNMDTLIAMGASVAYGYSLVAFVGFLAGGWQTKPPLYFTEGTGLLALISLGHWLEARARQSAGSAIRELLNLTPAVALRVPKNVEADGMLGARAGAGNLGSGDQRPMRRMSLTVVDSPVTPPGATATTDHPTVPEEVPVAQLDIGDRILVRPGDRVPIDGVVVEGRSAVDESMLTGEPIPVTRDVGDAVIGGTINTDGRLIVRVTKTGSATALSQIVQLVETAQSSKPPVQKLADSIAAVFVPIVLGIALVTGIGWYAWGSAHGWPASDIWGMVARAVCSVLIIACPCALGLAIPAALMVGTGRGAKRGILIRDIDGLQQAERVGVVVLDKTGTVTQGKPVVSGVHPAGDTTESELLELAATAEQFSSHPLAKAIVAFAAARRISPRQNLQGFRNEPGLGVVAVMDGRELLVGTGALAGIDQADPVAADTVGTKVFVALRDASGVRSLGLILLDDQIKADSAAAIGDLHAMGLKTVLLTGDHAAAAAVIARRAGITDVRANVRPGDKAAVIRELQASGGIAGRPSAVAMVGDGINDAPALAQSDLGIAIGSGSDVAKETGDIVLVSGSLRGVAAAIRLSRATMRTIRQNLFLAFVYNVIAIPLAAFGLLNPLIAAACMALSDVSVIGNALLLRRSKID</sequence>
<dbReference type="GO" id="GO:0005507">
    <property type="term" value="F:copper ion binding"/>
    <property type="evidence" value="ECO:0007669"/>
    <property type="project" value="TreeGrafter"/>
</dbReference>
<keyword evidence="6 10" id="KW-0067">ATP-binding</keyword>
<dbReference type="Gene3D" id="3.40.1110.10">
    <property type="entry name" value="Calcium-transporting ATPase, cytoplasmic domain N"/>
    <property type="match status" value="1"/>
</dbReference>
<keyword evidence="3 10" id="KW-0812">Transmembrane</keyword>
<keyword evidence="7" id="KW-1278">Translocase</keyword>
<organism evidence="12 13">
    <name type="scientific">Humisphaera borealis</name>
    <dbReference type="NCBI Taxonomy" id="2807512"/>
    <lineage>
        <taxon>Bacteria</taxon>
        <taxon>Pseudomonadati</taxon>
        <taxon>Planctomycetota</taxon>
        <taxon>Phycisphaerae</taxon>
        <taxon>Tepidisphaerales</taxon>
        <taxon>Tepidisphaeraceae</taxon>
        <taxon>Humisphaera</taxon>
    </lineage>
</organism>
<feature type="transmembrane region" description="Helical" evidence="10">
    <location>
        <begin position="786"/>
        <end position="806"/>
    </location>
</feature>
<dbReference type="CDD" id="cd00371">
    <property type="entry name" value="HMA"/>
    <property type="match status" value="1"/>
</dbReference>
<keyword evidence="4 10" id="KW-0479">Metal-binding</keyword>
<keyword evidence="5 10" id="KW-0547">Nucleotide-binding</keyword>
<dbReference type="PRINTS" id="PR00119">
    <property type="entry name" value="CATATPASE"/>
</dbReference>
<dbReference type="GO" id="GO:0055070">
    <property type="term" value="P:copper ion homeostasis"/>
    <property type="evidence" value="ECO:0007669"/>
    <property type="project" value="TreeGrafter"/>
</dbReference>
<dbReference type="GO" id="GO:0005886">
    <property type="term" value="C:plasma membrane"/>
    <property type="evidence" value="ECO:0007669"/>
    <property type="project" value="UniProtKB-SubCell"/>
</dbReference>
<dbReference type="InterPro" id="IPR044492">
    <property type="entry name" value="P_typ_ATPase_HD_dom"/>
</dbReference>
<dbReference type="SUPFAM" id="SSF55008">
    <property type="entry name" value="HMA, heavy metal-associated domain"/>
    <property type="match status" value="1"/>
</dbReference>
<dbReference type="CDD" id="cd02094">
    <property type="entry name" value="P-type_ATPase_Cu-like"/>
    <property type="match status" value="1"/>
</dbReference>
<protein>
    <submittedName>
        <fullName evidence="12">Cadmium-translocating P-type ATPase</fullName>
    </submittedName>
</protein>
<feature type="transmembrane region" description="Helical" evidence="10">
    <location>
        <begin position="148"/>
        <end position="167"/>
    </location>
</feature>
<dbReference type="GO" id="GO:0005524">
    <property type="term" value="F:ATP binding"/>
    <property type="evidence" value="ECO:0007669"/>
    <property type="project" value="UniProtKB-UniRule"/>
</dbReference>
<dbReference type="RefSeq" id="WP_206291072.1">
    <property type="nucleotide sequence ID" value="NZ_CP063458.1"/>
</dbReference>
<gene>
    <name evidence="12" type="primary">cadA</name>
    <name evidence="12" type="ORF">IPV69_17800</name>
</gene>
<keyword evidence="10" id="KW-1003">Cell membrane</keyword>
<dbReference type="PANTHER" id="PTHR43520">
    <property type="entry name" value="ATP7, ISOFORM B"/>
    <property type="match status" value="1"/>
</dbReference>
<evidence type="ECO:0000313" key="12">
    <source>
        <dbReference type="EMBL" id="QOV88104.1"/>
    </source>
</evidence>
<dbReference type="InterPro" id="IPR036163">
    <property type="entry name" value="HMA_dom_sf"/>
</dbReference>
<evidence type="ECO:0000259" key="11">
    <source>
        <dbReference type="PROSITE" id="PS50846"/>
    </source>
</evidence>
<accession>A0A7M2WS48</accession>
<dbReference type="InterPro" id="IPR008250">
    <property type="entry name" value="ATPase_P-typ_transduc_dom_A_sf"/>
</dbReference>
<evidence type="ECO:0000256" key="5">
    <source>
        <dbReference type="ARBA" id="ARBA00022741"/>
    </source>
</evidence>
<dbReference type="SFLD" id="SFLDF00027">
    <property type="entry name" value="p-type_atpase"/>
    <property type="match status" value="1"/>
</dbReference>
<dbReference type="NCBIfam" id="TIGR01494">
    <property type="entry name" value="ATPase_P-type"/>
    <property type="match status" value="1"/>
</dbReference>
<dbReference type="NCBIfam" id="TIGR01511">
    <property type="entry name" value="ATPase-IB1_Cu"/>
    <property type="match status" value="1"/>
</dbReference>